<sequence length="169" mass="18745">EGRQRLVEDTSPPASAQSRRPVCMDLRCALGKLRGSAPGANGWHEDEPASLYSPAVVSHLADVSNFMLDQRCVPTEWRKARQVMLQTGTRKRDGSNAVQALRPITILSCWRSLLSSVLQLPDVQAGEVYTPLLSLLDSYHEEVFIASYDYTLAFDKTDSRLAIARLGEL</sequence>
<organism evidence="1 2">
    <name type="scientific">Prorocentrum cordatum</name>
    <dbReference type="NCBI Taxonomy" id="2364126"/>
    <lineage>
        <taxon>Eukaryota</taxon>
        <taxon>Sar</taxon>
        <taxon>Alveolata</taxon>
        <taxon>Dinophyceae</taxon>
        <taxon>Prorocentrales</taxon>
        <taxon>Prorocentraceae</taxon>
        <taxon>Prorocentrum</taxon>
    </lineage>
</organism>
<name>A0ABN9WXS5_9DINO</name>
<evidence type="ECO:0000313" key="1">
    <source>
        <dbReference type="EMBL" id="CAK0890234.1"/>
    </source>
</evidence>
<evidence type="ECO:0000313" key="2">
    <source>
        <dbReference type="Proteomes" id="UP001189429"/>
    </source>
</evidence>
<dbReference type="Proteomes" id="UP001189429">
    <property type="component" value="Unassembled WGS sequence"/>
</dbReference>
<gene>
    <name evidence="1" type="ORF">PCOR1329_LOCUS70527</name>
</gene>
<keyword evidence="2" id="KW-1185">Reference proteome</keyword>
<reference evidence="1" key="1">
    <citation type="submission" date="2023-10" db="EMBL/GenBank/DDBJ databases">
        <authorList>
            <person name="Chen Y."/>
            <person name="Shah S."/>
            <person name="Dougan E. K."/>
            <person name="Thang M."/>
            <person name="Chan C."/>
        </authorList>
    </citation>
    <scope>NUCLEOTIDE SEQUENCE [LARGE SCALE GENOMIC DNA]</scope>
</reference>
<dbReference type="EMBL" id="CAUYUJ010019322">
    <property type="protein sequence ID" value="CAK0890234.1"/>
    <property type="molecule type" value="Genomic_DNA"/>
</dbReference>
<protein>
    <submittedName>
        <fullName evidence="1">Uncharacterized protein</fullName>
    </submittedName>
</protein>
<proteinExistence type="predicted"/>
<feature type="non-terminal residue" evidence="1">
    <location>
        <position position="1"/>
    </location>
</feature>
<comment type="caution">
    <text evidence="1">The sequence shown here is derived from an EMBL/GenBank/DDBJ whole genome shotgun (WGS) entry which is preliminary data.</text>
</comment>
<accession>A0ABN9WXS5</accession>
<feature type="non-terminal residue" evidence="1">
    <location>
        <position position="169"/>
    </location>
</feature>